<evidence type="ECO:0000313" key="3">
    <source>
        <dbReference type="Proteomes" id="UP001597344"/>
    </source>
</evidence>
<keyword evidence="1" id="KW-0472">Membrane</keyword>
<protein>
    <submittedName>
        <fullName evidence="2">Tol-pal system YbgF family protein</fullName>
    </submittedName>
</protein>
<organism evidence="2 3">
    <name type="scientific">Aquimarina celericrescens</name>
    <dbReference type="NCBI Taxonomy" id="1964542"/>
    <lineage>
        <taxon>Bacteria</taxon>
        <taxon>Pseudomonadati</taxon>
        <taxon>Bacteroidota</taxon>
        <taxon>Flavobacteriia</taxon>
        <taxon>Flavobacteriales</taxon>
        <taxon>Flavobacteriaceae</taxon>
        <taxon>Aquimarina</taxon>
    </lineage>
</organism>
<dbReference type="RefSeq" id="WP_378320090.1">
    <property type="nucleotide sequence ID" value="NZ_JBHUHY010000007.1"/>
</dbReference>
<dbReference type="EMBL" id="JBHUHY010000007">
    <property type="protein sequence ID" value="MFD2187095.1"/>
    <property type="molecule type" value="Genomic_DNA"/>
</dbReference>
<keyword evidence="1" id="KW-0812">Transmembrane</keyword>
<dbReference type="InterPro" id="IPR011990">
    <property type="entry name" value="TPR-like_helical_dom_sf"/>
</dbReference>
<dbReference type="SUPFAM" id="SSF48452">
    <property type="entry name" value="TPR-like"/>
    <property type="match status" value="1"/>
</dbReference>
<name>A0ABW5AY66_9FLAO</name>
<keyword evidence="1" id="KW-1133">Transmembrane helix</keyword>
<dbReference type="Gene3D" id="1.25.40.10">
    <property type="entry name" value="Tetratricopeptide repeat domain"/>
    <property type="match status" value="1"/>
</dbReference>
<evidence type="ECO:0000313" key="2">
    <source>
        <dbReference type="EMBL" id="MFD2187095.1"/>
    </source>
</evidence>
<gene>
    <name evidence="2" type="ORF">ACFSJT_09870</name>
</gene>
<comment type="caution">
    <text evidence="2">The sequence shown here is derived from an EMBL/GenBank/DDBJ whole genome shotgun (WGS) entry which is preliminary data.</text>
</comment>
<evidence type="ECO:0000256" key="1">
    <source>
        <dbReference type="SAM" id="Phobius"/>
    </source>
</evidence>
<sequence length="269" mass="31748">MSDFLTEIDKYLDDTMSSEEKKAFEDRLRTDSFLAEELKLQKDIRLIYEDKEWIQGNKSVLRSKHAKELNSFLKSEEAFSLQKTIKEVILEQQDTNSRNRTFYFVGIAAVLVVLIVISFFINSENKYDQLYSQYIQLDSLPSLVTRGEQDTQLIIKGQMYFEDQKYEEAIRAFSEYRNSITSKSIEPSVYVYTGISYIELRDFENALKQFELLSKSNTLHSKKANWYRAMVYLKQNNDKELRNTLQLILSNVENYNFQEALELVNKIDK</sequence>
<reference evidence="3" key="1">
    <citation type="journal article" date="2019" name="Int. J. Syst. Evol. Microbiol.">
        <title>The Global Catalogue of Microorganisms (GCM) 10K type strain sequencing project: providing services to taxonomists for standard genome sequencing and annotation.</title>
        <authorList>
            <consortium name="The Broad Institute Genomics Platform"/>
            <consortium name="The Broad Institute Genome Sequencing Center for Infectious Disease"/>
            <person name="Wu L."/>
            <person name="Ma J."/>
        </authorList>
    </citation>
    <scope>NUCLEOTIDE SEQUENCE [LARGE SCALE GENOMIC DNA]</scope>
    <source>
        <strain evidence="3">DT92</strain>
    </source>
</reference>
<feature type="transmembrane region" description="Helical" evidence="1">
    <location>
        <begin position="102"/>
        <end position="121"/>
    </location>
</feature>
<keyword evidence="3" id="KW-1185">Reference proteome</keyword>
<dbReference type="Proteomes" id="UP001597344">
    <property type="component" value="Unassembled WGS sequence"/>
</dbReference>
<accession>A0ABW5AY66</accession>
<proteinExistence type="predicted"/>